<dbReference type="Proteomes" id="UP000494256">
    <property type="component" value="Unassembled WGS sequence"/>
</dbReference>
<name>A0A8S1AWF4_ARCPL</name>
<dbReference type="OrthoDB" id="7409317at2759"/>
<dbReference type="AlphaFoldDB" id="A0A8S1AWF4"/>
<dbReference type="InterPro" id="IPR033551">
    <property type="entry name" value="DRC7/lobo"/>
</dbReference>
<proteinExistence type="predicted"/>
<evidence type="ECO:0000313" key="2">
    <source>
        <dbReference type="Proteomes" id="UP000494256"/>
    </source>
</evidence>
<dbReference type="EMBL" id="CADEBD010000344">
    <property type="protein sequence ID" value="CAB3249379.1"/>
    <property type="molecule type" value="Genomic_DNA"/>
</dbReference>
<reference evidence="1 2" key="1">
    <citation type="submission" date="2020-04" db="EMBL/GenBank/DDBJ databases">
        <authorList>
            <person name="Wallbank WR R."/>
            <person name="Pardo Diaz C."/>
            <person name="Kozak K."/>
            <person name="Martin S."/>
            <person name="Jiggins C."/>
            <person name="Moest M."/>
            <person name="Warren A I."/>
            <person name="Byers J.R.P. K."/>
            <person name="Montejo-Kovacevich G."/>
            <person name="Yen C E."/>
        </authorList>
    </citation>
    <scope>NUCLEOTIDE SEQUENCE [LARGE SCALE GENOMIC DNA]</scope>
</reference>
<accession>A0A8S1AWF4</accession>
<dbReference type="GO" id="GO:0030317">
    <property type="term" value="P:flagellated sperm motility"/>
    <property type="evidence" value="ECO:0007669"/>
    <property type="project" value="TreeGrafter"/>
</dbReference>
<gene>
    <name evidence="1" type="ORF">APLA_LOCUS12836</name>
</gene>
<dbReference type="PANTHER" id="PTHR35249">
    <property type="entry name" value="DYNEIN REGULATORY COMPLEX SUBUNIT 7"/>
    <property type="match status" value="1"/>
</dbReference>
<protein>
    <submittedName>
        <fullName evidence="1">Uncharacterized protein</fullName>
    </submittedName>
</protein>
<evidence type="ECO:0000313" key="1">
    <source>
        <dbReference type="EMBL" id="CAB3249379.1"/>
    </source>
</evidence>
<dbReference type="GO" id="GO:0031514">
    <property type="term" value="C:motile cilium"/>
    <property type="evidence" value="ECO:0007669"/>
    <property type="project" value="TreeGrafter"/>
</dbReference>
<organism evidence="1 2">
    <name type="scientific">Arctia plantaginis</name>
    <name type="common">Wood tiger moth</name>
    <name type="synonym">Phalaena plantaginis</name>
    <dbReference type="NCBI Taxonomy" id="874455"/>
    <lineage>
        <taxon>Eukaryota</taxon>
        <taxon>Metazoa</taxon>
        <taxon>Ecdysozoa</taxon>
        <taxon>Arthropoda</taxon>
        <taxon>Hexapoda</taxon>
        <taxon>Insecta</taxon>
        <taxon>Pterygota</taxon>
        <taxon>Neoptera</taxon>
        <taxon>Endopterygota</taxon>
        <taxon>Lepidoptera</taxon>
        <taxon>Glossata</taxon>
        <taxon>Ditrysia</taxon>
        <taxon>Noctuoidea</taxon>
        <taxon>Erebidae</taxon>
        <taxon>Arctiinae</taxon>
        <taxon>Arctia</taxon>
    </lineage>
</organism>
<dbReference type="PANTHER" id="PTHR35249:SF2">
    <property type="entry name" value="DYNEIN REGULATORY COMPLEX SUBUNIT 7"/>
    <property type="match status" value="1"/>
</dbReference>
<sequence length="207" mass="24069">MSGVIKTTSDVLEPLGTVVEVNENVVSEIFDRPYEEGEFEEIPPKIFGLKEIFEPLTIPSLDNAIYELGVVNLCWPEIKEPVFETRTCFPKSYYTNNSKERLLLSYAENFRRQFFLYNRMRKPLLLQVPNECGLQKMVCTSIRPTKLCFETTTNWQGIATLLADYFDYEPLAKPMLHVSTYKHIYQLINRNLVQKLMGWVGFNNHAP</sequence>
<comment type="caution">
    <text evidence="1">The sequence shown here is derived from an EMBL/GenBank/DDBJ whole genome shotgun (WGS) entry which is preliminary data.</text>
</comment>